<protein>
    <submittedName>
        <fullName evidence="2">Uncharacterized protein</fullName>
    </submittedName>
</protein>
<feature type="coiled-coil region" evidence="1">
    <location>
        <begin position="23"/>
        <end position="160"/>
    </location>
</feature>
<evidence type="ECO:0000313" key="2">
    <source>
        <dbReference type="EMBL" id="EAS05599.2"/>
    </source>
</evidence>
<feature type="coiled-coil region" evidence="1">
    <location>
        <begin position="374"/>
        <end position="501"/>
    </location>
</feature>
<dbReference type="AlphaFoldDB" id="Q24D09"/>
<proteinExistence type="predicted"/>
<dbReference type="RefSeq" id="XP_001025844.2">
    <property type="nucleotide sequence ID" value="XM_001025844.3"/>
</dbReference>
<dbReference type="KEGG" id="tet:TTHERM_00711840"/>
<organism evidence="2 3">
    <name type="scientific">Tetrahymena thermophila (strain SB210)</name>
    <dbReference type="NCBI Taxonomy" id="312017"/>
    <lineage>
        <taxon>Eukaryota</taxon>
        <taxon>Sar</taxon>
        <taxon>Alveolata</taxon>
        <taxon>Ciliophora</taxon>
        <taxon>Intramacronucleata</taxon>
        <taxon>Oligohymenophorea</taxon>
        <taxon>Hymenostomatida</taxon>
        <taxon>Tetrahymenina</taxon>
        <taxon>Tetrahymenidae</taxon>
        <taxon>Tetrahymena</taxon>
    </lineage>
</organism>
<keyword evidence="3" id="KW-1185">Reference proteome</keyword>
<evidence type="ECO:0000313" key="3">
    <source>
        <dbReference type="Proteomes" id="UP000009168"/>
    </source>
</evidence>
<dbReference type="STRING" id="312017.Q24D09"/>
<evidence type="ECO:0000256" key="1">
    <source>
        <dbReference type="SAM" id="Coils"/>
    </source>
</evidence>
<sequence>MKAESKQNFITIQEHKQIIQKIKQESSQQLDSLSQQMSKLERSFQSEVEEKDENLRKKIANVSQIEREYMEIKQALANQVEELKESEQKAQNELKIIRNMSEKYKAEMLDLKEKLIQKDDLLEIEKREKNQVKYLNNQLNQQLKELNEQLIEKVSEMTLQAQKYQLISENLNSITEKFAIEQRDHQKLQKVFEEKQNTWNDLEIQMNEKLQKFNQTIVNHQQQLQKQEKIIQRQDQQLTNQQSAFQVLEKEKEQIINAYNIKTQELQQLLDLSQTQNIQHTEIIAQKQKEIEELQYKFKLYRHELEQIKRKIGESMVEIVRKIRDDLLEMQDNSKSEFTSFQQELLLIKNAVNDRIRVTQIEQQTEFKKILTQMQDKDQLIDELTHQIKQLDLLLESRKQEIIDLQRINIVSQNKVEENEKKISGLQQSNIKLNEQLKIAQRNLNENQKHEQQNKIQDQIQLKEIHEKNMKEINNIYEERINNLKRKITQIEEEHANIEQQLYAQVQQVQGKYLQSEQQRLKLKEYILQNIDNRMNQLNQSLDCSIVQPSIYQEHTPINTQYSPLQNKSQFYQQNLNQNTYSSPEKVEFVNTQRSRQLREELEQLQQNIRKARQESNKKIRQKSMEVSGIYINTNPNLNTYSQKKQMDMMNSSILNNNDLLTQNNNQFLQNSYSNFYKNTSNNNSINNISNNNRYQHDKQNVNNQLSDRRNIISDENQKPFFLSEQKQFYGNNVSYTQQGDMIYLRSSPYKNNFNNNNNSNIIQTKNLSQSPISKTSLNSSQQSYNQLKQNQRRVPQSIHYMIPNVNKSLNQNQLNSIIHAQQQNTNLKHNLSVNFNEEPILSFRNSQN</sequence>
<dbReference type="InParanoid" id="Q24D09"/>
<feature type="coiled-coil region" evidence="1">
    <location>
        <begin position="284"/>
        <end position="311"/>
    </location>
</feature>
<dbReference type="HOGENOM" id="CLU_323266_0_0_1"/>
<dbReference type="EMBL" id="GG662338">
    <property type="protein sequence ID" value="EAS05599.2"/>
    <property type="molecule type" value="Genomic_DNA"/>
</dbReference>
<reference evidence="3" key="1">
    <citation type="journal article" date="2006" name="PLoS Biol.">
        <title>Macronuclear genome sequence of the ciliate Tetrahymena thermophila, a model eukaryote.</title>
        <authorList>
            <person name="Eisen J.A."/>
            <person name="Coyne R.S."/>
            <person name="Wu M."/>
            <person name="Wu D."/>
            <person name="Thiagarajan M."/>
            <person name="Wortman J.R."/>
            <person name="Badger J.H."/>
            <person name="Ren Q."/>
            <person name="Amedeo P."/>
            <person name="Jones K.M."/>
            <person name="Tallon L.J."/>
            <person name="Delcher A.L."/>
            <person name="Salzberg S.L."/>
            <person name="Silva J.C."/>
            <person name="Haas B.J."/>
            <person name="Majoros W.H."/>
            <person name="Farzad M."/>
            <person name="Carlton J.M."/>
            <person name="Smith R.K. Jr."/>
            <person name="Garg J."/>
            <person name="Pearlman R.E."/>
            <person name="Karrer K.M."/>
            <person name="Sun L."/>
            <person name="Manning G."/>
            <person name="Elde N.C."/>
            <person name="Turkewitz A.P."/>
            <person name="Asai D.J."/>
            <person name="Wilkes D.E."/>
            <person name="Wang Y."/>
            <person name="Cai H."/>
            <person name="Collins K."/>
            <person name="Stewart B.A."/>
            <person name="Lee S.R."/>
            <person name="Wilamowska K."/>
            <person name="Weinberg Z."/>
            <person name="Ruzzo W.L."/>
            <person name="Wloga D."/>
            <person name="Gaertig J."/>
            <person name="Frankel J."/>
            <person name="Tsao C.-C."/>
            <person name="Gorovsky M.A."/>
            <person name="Keeling P.J."/>
            <person name="Waller R.F."/>
            <person name="Patron N.J."/>
            <person name="Cherry J.M."/>
            <person name="Stover N.A."/>
            <person name="Krieger C.J."/>
            <person name="del Toro C."/>
            <person name="Ryder H.F."/>
            <person name="Williamson S.C."/>
            <person name="Barbeau R.A."/>
            <person name="Hamilton E.P."/>
            <person name="Orias E."/>
        </authorList>
    </citation>
    <scope>NUCLEOTIDE SEQUENCE [LARGE SCALE GENOMIC DNA]</scope>
    <source>
        <strain evidence="3">SB210</strain>
    </source>
</reference>
<gene>
    <name evidence="2" type="ORF">TTHERM_00711840</name>
</gene>
<dbReference type="GeneID" id="7827802"/>
<dbReference type="Proteomes" id="UP000009168">
    <property type="component" value="Unassembled WGS sequence"/>
</dbReference>
<accession>Q24D09</accession>
<feature type="coiled-coil region" evidence="1">
    <location>
        <begin position="595"/>
        <end position="622"/>
    </location>
</feature>
<name>Q24D09_TETTS</name>
<keyword evidence="1" id="KW-0175">Coiled coil</keyword>
<feature type="coiled-coil region" evidence="1">
    <location>
        <begin position="210"/>
        <end position="251"/>
    </location>
</feature>